<dbReference type="Proteomes" id="UP000024635">
    <property type="component" value="Unassembled WGS sequence"/>
</dbReference>
<protein>
    <submittedName>
        <fullName evidence="1">Uncharacterized protein</fullName>
    </submittedName>
</protein>
<accession>A0A016TA22</accession>
<reference evidence="2" key="1">
    <citation type="journal article" date="2015" name="Nat. Genet.">
        <title>The genome and transcriptome of the zoonotic hookworm Ancylostoma ceylanicum identify infection-specific gene families.</title>
        <authorList>
            <person name="Schwarz E.M."/>
            <person name="Hu Y."/>
            <person name="Antoshechkin I."/>
            <person name="Miller M.M."/>
            <person name="Sternberg P.W."/>
            <person name="Aroian R.V."/>
        </authorList>
    </citation>
    <scope>NUCLEOTIDE SEQUENCE</scope>
    <source>
        <strain evidence="2">HY135</strain>
    </source>
</reference>
<comment type="caution">
    <text evidence="1">The sequence shown here is derived from an EMBL/GenBank/DDBJ whole genome shotgun (WGS) entry which is preliminary data.</text>
</comment>
<dbReference type="EMBL" id="JARK01001458">
    <property type="protein sequence ID" value="EYB99496.1"/>
    <property type="molecule type" value="Genomic_DNA"/>
</dbReference>
<evidence type="ECO:0000313" key="2">
    <source>
        <dbReference type="Proteomes" id="UP000024635"/>
    </source>
</evidence>
<proteinExistence type="predicted"/>
<dbReference type="AlphaFoldDB" id="A0A016TA22"/>
<organism evidence="1 2">
    <name type="scientific">Ancylostoma ceylanicum</name>
    <dbReference type="NCBI Taxonomy" id="53326"/>
    <lineage>
        <taxon>Eukaryota</taxon>
        <taxon>Metazoa</taxon>
        <taxon>Ecdysozoa</taxon>
        <taxon>Nematoda</taxon>
        <taxon>Chromadorea</taxon>
        <taxon>Rhabditida</taxon>
        <taxon>Rhabditina</taxon>
        <taxon>Rhabditomorpha</taxon>
        <taxon>Strongyloidea</taxon>
        <taxon>Ancylostomatidae</taxon>
        <taxon>Ancylostomatinae</taxon>
        <taxon>Ancylostoma</taxon>
    </lineage>
</organism>
<evidence type="ECO:0000313" key="1">
    <source>
        <dbReference type="EMBL" id="EYB99496.1"/>
    </source>
</evidence>
<keyword evidence="2" id="KW-1185">Reference proteome</keyword>
<name>A0A016TA22_9BILA</name>
<sequence length="91" mass="9900">MTRIRIAAMWTKKKTRLKTSIKTYYEMLRGGMPMNIALVCTVAVNGGGLSAASKSTRRDRTAHDGIAAAMANLGFLDSCSSDLMLNNKKTD</sequence>
<gene>
    <name evidence="1" type="primary">Acey_s0122.g1081</name>
    <name evidence="1" type="ORF">Y032_0122g1081</name>
</gene>